<dbReference type="InterPro" id="IPR003595">
    <property type="entry name" value="Tyr_Pase_cat"/>
</dbReference>
<dbReference type="Pfam" id="PF00782">
    <property type="entry name" value="DSPc"/>
    <property type="match status" value="1"/>
</dbReference>
<dbReference type="Proteomes" id="UP000054408">
    <property type="component" value="Unassembled WGS sequence"/>
</dbReference>
<protein>
    <submittedName>
        <fullName evidence="5">Dual specificity protein phosphatase 19</fullName>
    </submittedName>
</protein>
<dbReference type="RefSeq" id="XP_013758422.1">
    <property type="nucleotide sequence ID" value="XM_013902968.1"/>
</dbReference>
<keyword evidence="1" id="KW-0378">Hydrolase</keyword>
<dbReference type="AlphaFoldDB" id="A0A0L0DA96"/>
<evidence type="ECO:0000256" key="2">
    <source>
        <dbReference type="ARBA" id="ARBA00022912"/>
    </source>
</evidence>
<dbReference type="GO" id="GO:0008579">
    <property type="term" value="F:JUN kinase phosphatase activity"/>
    <property type="evidence" value="ECO:0007669"/>
    <property type="project" value="TreeGrafter"/>
</dbReference>
<evidence type="ECO:0000259" key="4">
    <source>
        <dbReference type="PROSITE" id="PS50056"/>
    </source>
</evidence>
<dbReference type="InterPro" id="IPR016130">
    <property type="entry name" value="Tyr_Pase_AS"/>
</dbReference>
<dbReference type="SMART" id="SM00404">
    <property type="entry name" value="PTPc_motif"/>
    <property type="match status" value="1"/>
</dbReference>
<evidence type="ECO:0000313" key="5">
    <source>
        <dbReference type="EMBL" id="KNC49011.1"/>
    </source>
</evidence>
<dbReference type="SUPFAM" id="SSF52799">
    <property type="entry name" value="(Phosphotyrosine protein) phosphatases II"/>
    <property type="match status" value="1"/>
</dbReference>
<sequence length="224" mass="23562">MDGFKAALASRKSQLSQVETRVRRADGRVQVERVAVDGGAAAEQLVCDAGETIPGSGGAFMVVDTSPDEDLCPVLAGELFLGSQDAACNVDGIAAAGVAVIVNLAVGVPCFFRRDEGVDGGNEDERPEIEYGEWPLLDLPSQSIDVIVDEVIPFMAAALDAGRPVLVHCNAGVSRSATAVLAYLIVERGMSYDEAMAMVRAARPASKPNAGFDAALRALDRERR</sequence>
<dbReference type="InterPro" id="IPR000387">
    <property type="entry name" value="Tyr_Pase_dom"/>
</dbReference>
<keyword evidence="6" id="KW-1185">Reference proteome</keyword>
<dbReference type="STRING" id="461836.A0A0L0DA96"/>
<evidence type="ECO:0000313" key="6">
    <source>
        <dbReference type="Proteomes" id="UP000054408"/>
    </source>
</evidence>
<name>A0A0L0DA96_THETB</name>
<dbReference type="PANTHER" id="PTHR46377">
    <property type="entry name" value="DUAL SPECIFICITY PROTEIN PHOSPHATASE 19"/>
    <property type="match status" value="1"/>
</dbReference>
<reference evidence="5 6" key="1">
    <citation type="submission" date="2010-05" db="EMBL/GenBank/DDBJ databases">
        <title>The Genome Sequence of Thecamonas trahens ATCC 50062.</title>
        <authorList>
            <consortium name="The Broad Institute Genome Sequencing Platform"/>
            <person name="Russ C."/>
            <person name="Cuomo C."/>
            <person name="Shea T."/>
            <person name="Young S.K."/>
            <person name="Zeng Q."/>
            <person name="Koehrsen M."/>
            <person name="Haas B."/>
            <person name="Borodovsky M."/>
            <person name="Guigo R."/>
            <person name="Alvarado L."/>
            <person name="Berlin A."/>
            <person name="Bochicchio J."/>
            <person name="Borenstein D."/>
            <person name="Chapman S."/>
            <person name="Chen Z."/>
            <person name="Freedman E."/>
            <person name="Gellesch M."/>
            <person name="Goldberg J."/>
            <person name="Griggs A."/>
            <person name="Gujja S."/>
            <person name="Heilman E."/>
            <person name="Heiman D."/>
            <person name="Hepburn T."/>
            <person name="Howarth C."/>
            <person name="Jen D."/>
            <person name="Larson L."/>
            <person name="Mehta T."/>
            <person name="Park D."/>
            <person name="Pearson M."/>
            <person name="Roberts A."/>
            <person name="Saif S."/>
            <person name="Shenoy N."/>
            <person name="Sisk P."/>
            <person name="Stolte C."/>
            <person name="Sykes S."/>
            <person name="Thomson T."/>
            <person name="Walk T."/>
            <person name="White J."/>
            <person name="Yandava C."/>
            <person name="Burger G."/>
            <person name="Gray M.W."/>
            <person name="Holland P.W.H."/>
            <person name="King N."/>
            <person name="Lang F.B.F."/>
            <person name="Roger A.J."/>
            <person name="Ruiz-Trillo I."/>
            <person name="Lander E."/>
            <person name="Nusbaum C."/>
        </authorList>
    </citation>
    <scope>NUCLEOTIDE SEQUENCE [LARGE SCALE GENOMIC DNA]</scope>
    <source>
        <strain evidence="5 6">ATCC 50062</strain>
    </source>
</reference>
<dbReference type="eggNOG" id="KOG1716">
    <property type="taxonomic scope" value="Eukaryota"/>
</dbReference>
<evidence type="ECO:0000259" key="3">
    <source>
        <dbReference type="PROSITE" id="PS50054"/>
    </source>
</evidence>
<keyword evidence="2" id="KW-0904">Protein phosphatase</keyword>
<feature type="domain" description="Tyrosine-protein phosphatase" evidence="3">
    <location>
        <begin position="69"/>
        <end position="224"/>
    </location>
</feature>
<dbReference type="InterPro" id="IPR000340">
    <property type="entry name" value="Dual-sp_phosphatase_cat-dom"/>
</dbReference>
<dbReference type="PROSITE" id="PS50054">
    <property type="entry name" value="TYR_PHOSPHATASE_DUAL"/>
    <property type="match status" value="1"/>
</dbReference>
<dbReference type="EMBL" id="GL349452">
    <property type="protein sequence ID" value="KNC49011.1"/>
    <property type="molecule type" value="Genomic_DNA"/>
</dbReference>
<dbReference type="OrthoDB" id="10252009at2759"/>
<feature type="domain" description="Tyrosine specific protein phosphatases" evidence="4">
    <location>
        <begin position="145"/>
        <end position="204"/>
    </location>
</feature>
<accession>A0A0L0DA96</accession>
<dbReference type="InterPro" id="IPR020422">
    <property type="entry name" value="TYR_PHOSPHATASE_DUAL_dom"/>
</dbReference>
<dbReference type="SMART" id="SM00195">
    <property type="entry name" value="DSPc"/>
    <property type="match status" value="1"/>
</dbReference>
<dbReference type="Gene3D" id="3.90.190.10">
    <property type="entry name" value="Protein tyrosine phosphatase superfamily"/>
    <property type="match status" value="1"/>
</dbReference>
<dbReference type="CDD" id="cd14498">
    <property type="entry name" value="DSP"/>
    <property type="match status" value="1"/>
</dbReference>
<evidence type="ECO:0000256" key="1">
    <source>
        <dbReference type="ARBA" id="ARBA00022801"/>
    </source>
</evidence>
<dbReference type="GO" id="GO:0005737">
    <property type="term" value="C:cytoplasm"/>
    <property type="evidence" value="ECO:0007669"/>
    <property type="project" value="TreeGrafter"/>
</dbReference>
<dbReference type="GeneID" id="25564283"/>
<dbReference type="PANTHER" id="PTHR46377:SF1">
    <property type="entry name" value="DUAL SPECIFICITY PROTEIN PHOSPHATASE 19"/>
    <property type="match status" value="1"/>
</dbReference>
<gene>
    <name evidence="5" type="ORF">AMSG_04754</name>
</gene>
<dbReference type="OMA" id="AHDLEIM"/>
<proteinExistence type="predicted"/>
<dbReference type="InterPro" id="IPR029021">
    <property type="entry name" value="Prot-tyrosine_phosphatase-like"/>
</dbReference>
<dbReference type="PROSITE" id="PS00383">
    <property type="entry name" value="TYR_PHOSPHATASE_1"/>
    <property type="match status" value="1"/>
</dbReference>
<dbReference type="PROSITE" id="PS50056">
    <property type="entry name" value="TYR_PHOSPHATASE_2"/>
    <property type="match status" value="1"/>
</dbReference>
<organism evidence="5 6">
    <name type="scientific">Thecamonas trahens ATCC 50062</name>
    <dbReference type="NCBI Taxonomy" id="461836"/>
    <lineage>
        <taxon>Eukaryota</taxon>
        <taxon>Apusozoa</taxon>
        <taxon>Apusomonadida</taxon>
        <taxon>Apusomonadidae</taxon>
        <taxon>Thecamonas</taxon>
    </lineage>
</organism>